<name>A0A369IA69_9BACT</name>
<dbReference type="EMBL" id="QPIW01000004">
    <property type="protein sequence ID" value="RDB06649.1"/>
    <property type="molecule type" value="Genomic_DNA"/>
</dbReference>
<gene>
    <name evidence="2" type="ORF">DVG78_07880</name>
</gene>
<evidence type="ECO:0000313" key="2">
    <source>
        <dbReference type="EMBL" id="RDB06649.1"/>
    </source>
</evidence>
<dbReference type="RefSeq" id="WP_114460547.1">
    <property type="nucleotide sequence ID" value="NZ_QPIW01000004.1"/>
</dbReference>
<proteinExistence type="predicted"/>
<dbReference type="Pfam" id="PF12770">
    <property type="entry name" value="CHAT"/>
    <property type="match status" value="1"/>
</dbReference>
<dbReference type="OrthoDB" id="918292at2"/>
<comment type="caution">
    <text evidence="2">The sequence shown here is derived from an EMBL/GenBank/DDBJ whole genome shotgun (WGS) entry which is preliminary data.</text>
</comment>
<accession>A0A369IA69</accession>
<keyword evidence="3" id="KW-1185">Reference proteome</keyword>
<evidence type="ECO:0000259" key="1">
    <source>
        <dbReference type="Pfam" id="PF12770"/>
    </source>
</evidence>
<organism evidence="2 3">
    <name type="scientific">Runella aurantiaca</name>
    <dbReference type="NCBI Taxonomy" id="2282308"/>
    <lineage>
        <taxon>Bacteria</taxon>
        <taxon>Pseudomonadati</taxon>
        <taxon>Bacteroidota</taxon>
        <taxon>Cytophagia</taxon>
        <taxon>Cytophagales</taxon>
        <taxon>Spirosomataceae</taxon>
        <taxon>Runella</taxon>
    </lineage>
</organism>
<evidence type="ECO:0000313" key="3">
    <source>
        <dbReference type="Proteomes" id="UP000253141"/>
    </source>
</evidence>
<reference evidence="2 3" key="1">
    <citation type="submission" date="2018-07" db="EMBL/GenBank/DDBJ databases">
        <title>Genome analysis of Runella aurantiaca.</title>
        <authorList>
            <person name="Yang X."/>
        </authorList>
    </citation>
    <scope>NUCLEOTIDE SEQUENCE [LARGE SCALE GENOMIC DNA]</scope>
    <source>
        <strain evidence="2 3">YX9</strain>
    </source>
</reference>
<dbReference type="AlphaFoldDB" id="A0A369IA69"/>
<sequence>MPDILIIGQANVTADFLPKIQDEVAAIRSIINNKAIKYLFPSLLPFTAKSLSEEFNNPAVSGKIRFLHYAGHSSQKGISFQENGEMKLMLKDNLVAFLKNQQLRFVFLNSCLSESIAQDLHAAGVPIVIGTTAKVGDEDAVKIAKQFYTTLAGMPGRTLWQAFEDTTTYFKNNSAELSQDYIFRGIGTDEDETKDFAWNIYYENAKEEDKNWCLVPAKKLVLSNAKDDARKKVFCLYGKQIKDYYIPVQLHGSQQFNILTHGIWDIDENEDVSVDDFLTEWKASDVILHFLDGNYGELHPFINAASAQDTFTTKQHVFVKVDESFGLATAFITAIFDEKRTFPSSKSIGTMPLHTLKNIENKFHFDKMALFQNIFCKELPGFLELQLNENDLSRDLEELDFEHEKRNFIAGTPKLFFTLIEGSADCAQTLLVKTIKKRMGITSNVKIEVLKIGQNPTIQQEVSFWFALLPIIQAVPSDTNFARTCAKTILDKKEPFVLVFDKVDIASTAMYQKVIVTELWAELTNELHERQSTGNYALKNSIMIFALNYDAHFLNVPLVTDSSLSQVEKISPISNLSEGEFNEWYGQKEFIYKKISPDFEANIKNKKVQIVNARRKIALIKICESISPNIVRIVEDQVLKLS</sequence>
<dbReference type="InterPro" id="IPR024983">
    <property type="entry name" value="CHAT_dom"/>
</dbReference>
<protein>
    <submittedName>
        <fullName evidence="2">CHAT domain-containing protein</fullName>
    </submittedName>
</protein>
<feature type="domain" description="CHAT" evidence="1">
    <location>
        <begin position="10"/>
        <end position="164"/>
    </location>
</feature>
<dbReference type="Proteomes" id="UP000253141">
    <property type="component" value="Unassembled WGS sequence"/>
</dbReference>